<evidence type="ECO:0000313" key="2">
    <source>
        <dbReference type="Proteomes" id="UP001079430"/>
    </source>
</evidence>
<reference evidence="1" key="1">
    <citation type="submission" date="2022-10" db="EMBL/GenBank/DDBJ databases">
        <title>Whole genome sequencing of three plant growth promoting bacteria isolated from Vachellia tortilis subsp. raddiana in Morocco.</title>
        <authorList>
            <person name="Hnini M."/>
            <person name="Zouagui R."/>
            <person name="Zouagui H."/>
            <person name="Chemao Elfihri M.-W."/>
            <person name="Ibrahimi A."/>
            <person name="Sbabou L."/>
            <person name="Aurag J."/>
        </authorList>
    </citation>
    <scope>NUCLEOTIDE SEQUENCE</scope>
    <source>
        <strain evidence="1">LMR678</strain>
    </source>
</reference>
<accession>A0ABT4KI88</accession>
<name>A0ABT4KI88_9HYPH</name>
<gene>
    <name evidence="1" type="ORF">O3W52_16885</name>
</gene>
<dbReference type="Proteomes" id="UP001079430">
    <property type="component" value="Unassembled WGS sequence"/>
</dbReference>
<dbReference type="RefSeq" id="WP_269281825.1">
    <property type="nucleotide sequence ID" value="NZ_JAPVOI010000004.1"/>
</dbReference>
<sequence>MILAQKPIEQVDLVLCEDGKTLMAYGWTGDDDDTAIASVEIDPTVDEFSTECTDGKALAESLLLANELTLRLMK</sequence>
<proteinExistence type="predicted"/>
<comment type="caution">
    <text evidence="1">The sequence shown here is derived from an EMBL/GenBank/DDBJ whole genome shotgun (WGS) entry which is preliminary data.</text>
</comment>
<dbReference type="EMBL" id="JAPVOI010000004">
    <property type="protein sequence ID" value="MCZ4091685.1"/>
    <property type="molecule type" value="Genomic_DNA"/>
</dbReference>
<evidence type="ECO:0000313" key="1">
    <source>
        <dbReference type="EMBL" id="MCZ4091685.1"/>
    </source>
</evidence>
<keyword evidence="2" id="KW-1185">Reference proteome</keyword>
<protein>
    <submittedName>
        <fullName evidence="1">Uncharacterized protein</fullName>
    </submittedName>
</protein>
<organism evidence="1 2">
    <name type="scientific">Sinorhizobium psoraleae</name>
    <dbReference type="NCBI Taxonomy" id="520838"/>
    <lineage>
        <taxon>Bacteria</taxon>
        <taxon>Pseudomonadati</taxon>
        <taxon>Pseudomonadota</taxon>
        <taxon>Alphaproteobacteria</taxon>
        <taxon>Hyphomicrobiales</taxon>
        <taxon>Rhizobiaceae</taxon>
        <taxon>Sinorhizobium/Ensifer group</taxon>
        <taxon>Sinorhizobium</taxon>
    </lineage>
</organism>